<feature type="transmembrane region" description="Helical" evidence="1">
    <location>
        <begin position="117"/>
        <end position="136"/>
    </location>
</feature>
<gene>
    <name evidence="2" type="ORF">SAMN05216464_1422</name>
</gene>
<dbReference type="Proteomes" id="UP000199072">
    <property type="component" value="Unassembled WGS sequence"/>
</dbReference>
<feature type="transmembrane region" description="Helical" evidence="1">
    <location>
        <begin position="90"/>
        <end position="111"/>
    </location>
</feature>
<accession>A0A1G7PBT8</accession>
<dbReference type="STRING" id="1391627.SAMN05216464_1422"/>
<keyword evidence="1" id="KW-0812">Transmembrane</keyword>
<evidence type="ECO:0000256" key="1">
    <source>
        <dbReference type="SAM" id="Phobius"/>
    </source>
</evidence>
<name>A0A1G7PBT8_9SPHI</name>
<feature type="transmembrane region" description="Helical" evidence="1">
    <location>
        <begin position="60"/>
        <end position="78"/>
    </location>
</feature>
<reference evidence="2 3" key="1">
    <citation type="submission" date="2016-10" db="EMBL/GenBank/DDBJ databases">
        <authorList>
            <person name="de Groot N.N."/>
        </authorList>
    </citation>
    <scope>NUCLEOTIDE SEQUENCE [LARGE SCALE GENOMIC DNA]</scope>
    <source>
        <strain evidence="2 3">47C3B</strain>
    </source>
</reference>
<evidence type="ECO:0000313" key="3">
    <source>
        <dbReference type="Proteomes" id="UP000199072"/>
    </source>
</evidence>
<dbReference type="RefSeq" id="WP_091157911.1">
    <property type="nucleotide sequence ID" value="NZ_FNAI01000042.1"/>
</dbReference>
<keyword evidence="1" id="KW-0472">Membrane</keyword>
<protein>
    <recommendedName>
        <fullName evidence="4">YhhN-like protein</fullName>
    </recommendedName>
</protein>
<dbReference type="AlphaFoldDB" id="A0A1G7PBT8"/>
<feature type="transmembrane region" description="Helical" evidence="1">
    <location>
        <begin position="192"/>
        <end position="213"/>
    </location>
</feature>
<feature type="transmembrane region" description="Helical" evidence="1">
    <location>
        <begin position="35"/>
        <end position="54"/>
    </location>
</feature>
<sequence>MGFVTVNTCAEFLGFLAALIFLFKDKDPAWRLFIPYMLLTCIVETCGIYLRLVAHVSNFQLYNVFLLFECAMVSYTFFNLYKPYGQRKKWLIIWLCCFAAMYVTEFAIYHFKGFVSVTAAVMSVVFVLASLYFYYLKLNAENFEPLQFSASFWWVSGSLFFYFGSTACNIFFDYLSSSNVAVYLGYSVRYYIYYILDVILYAFWSYAFICRYIQRRSSSL</sequence>
<feature type="transmembrane region" description="Helical" evidence="1">
    <location>
        <begin position="148"/>
        <end position="172"/>
    </location>
</feature>
<proteinExistence type="predicted"/>
<dbReference type="EMBL" id="FNAI01000042">
    <property type="protein sequence ID" value="SDF83738.1"/>
    <property type="molecule type" value="Genomic_DNA"/>
</dbReference>
<dbReference type="OrthoDB" id="649648at2"/>
<organism evidence="2 3">
    <name type="scientific">Mucilaginibacter pineti</name>
    <dbReference type="NCBI Taxonomy" id="1391627"/>
    <lineage>
        <taxon>Bacteria</taxon>
        <taxon>Pseudomonadati</taxon>
        <taxon>Bacteroidota</taxon>
        <taxon>Sphingobacteriia</taxon>
        <taxon>Sphingobacteriales</taxon>
        <taxon>Sphingobacteriaceae</taxon>
        <taxon>Mucilaginibacter</taxon>
    </lineage>
</organism>
<keyword evidence="1" id="KW-1133">Transmembrane helix</keyword>
<keyword evidence="3" id="KW-1185">Reference proteome</keyword>
<evidence type="ECO:0008006" key="4">
    <source>
        <dbReference type="Google" id="ProtNLM"/>
    </source>
</evidence>
<evidence type="ECO:0000313" key="2">
    <source>
        <dbReference type="EMBL" id="SDF83738.1"/>
    </source>
</evidence>
<feature type="transmembrane region" description="Helical" evidence="1">
    <location>
        <begin position="6"/>
        <end position="23"/>
    </location>
</feature>